<evidence type="ECO:0000313" key="1">
    <source>
        <dbReference type="EMBL" id="QJD77180.1"/>
    </source>
</evidence>
<name>A0A7L5DN50_9BACT</name>
<dbReference type="AlphaFoldDB" id="A0A7L5DN50"/>
<dbReference type="KEGG" id="srho:HH216_01160"/>
<dbReference type="EMBL" id="CP051677">
    <property type="protein sequence ID" value="QJD77180.1"/>
    <property type="molecule type" value="Genomic_DNA"/>
</dbReference>
<proteinExistence type="predicted"/>
<protein>
    <submittedName>
        <fullName evidence="1">Uncharacterized protein</fullName>
    </submittedName>
</protein>
<organism evidence="1 2">
    <name type="scientific">Spirosoma rhododendri</name>
    <dbReference type="NCBI Taxonomy" id="2728024"/>
    <lineage>
        <taxon>Bacteria</taxon>
        <taxon>Pseudomonadati</taxon>
        <taxon>Bacteroidota</taxon>
        <taxon>Cytophagia</taxon>
        <taxon>Cytophagales</taxon>
        <taxon>Cytophagaceae</taxon>
        <taxon>Spirosoma</taxon>
    </lineage>
</organism>
<keyword evidence="2" id="KW-1185">Reference proteome</keyword>
<dbReference type="Proteomes" id="UP000501128">
    <property type="component" value="Chromosome"/>
</dbReference>
<dbReference type="RefSeq" id="WP_169549123.1">
    <property type="nucleotide sequence ID" value="NZ_CP051677.1"/>
</dbReference>
<sequence length="140" mass="15823">MKLNAKTSLAFLLVGCFSCDISNPLGLDRYGDMGTFDSKFDAQNATLNHIAGRFNRLPSDDFYRVMYSFRDSDPAQGNRHAIWYHKTEQRLGVEVDVNSGMTCTWYEVDRVKLEEIVKTGKGIAGVDSLAKSVYDNKHCR</sequence>
<accession>A0A7L5DN50</accession>
<reference evidence="1 2" key="1">
    <citation type="submission" date="2020-04" db="EMBL/GenBank/DDBJ databases">
        <title>Genome sequencing of novel species.</title>
        <authorList>
            <person name="Heo J."/>
            <person name="Kim S.-J."/>
            <person name="Kim J.-S."/>
            <person name="Hong S.-B."/>
            <person name="Kwon S.-W."/>
        </authorList>
    </citation>
    <scope>NUCLEOTIDE SEQUENCE [LARGE SCALE GENOMIC DNA]</scope>
    <source>
        <strain evidence="1 2">CJU-R4</strain>
    </source>
</reference>
<gene>
    <name evidence="1" type="ORF">HH216_01160</name>
</gene>
<evidence type="ECO:0000313" key="2">
    <source>
        <dbReference type="Proteomes" id="UP000501128"/>
    </source>
</evidence>